<dbReference type="Proteomes" id="UP000237347">
    <property type="component" value="Unassembled WGS sequence"/>
</dbReference>
<comment type="caution">
    <text evidence="2">The sequence shown here is derived from an EMBL/GenBank/DDBJ whole genome shotgun (WGS) entry which is preliminary data.</text>
</comment>
<evidence type="ECO:0000256" key="1">
    <source>
        <dbReference type="SAM" id="Phobius"/>
    </source>
</evidence>
<keyword evidence="3" id="KW-1185">Reference proteome</keyword>
<organism evidence="2 3">
    <name type="scientific">Quercus suber</name>
    <name type="common">Cork oak</name>
    <dbReference type="NCBI Taxonomy" id="58331"/>
    <lineage>
        <taxon>Eukaryota</taxon>
        <taxon>Viridiplantae</taxon>
        <taxon>Streptophyta</taxon>
        <taxon>Embryophyta</taxon>
        <taxon>Tracheophyta</taxon>
        <taxon>Spermatophyta</taxon>
        <taxon>Magnoliopsida</taxon>
        <taxon>eudicotyledons</taxon>
        <taxon>Gunneridae</taxon>
        <taxon>Pentapetalae</taxon>
        <taxon>rosids</taxon>
        <taxon>fabids</taxon>
        <taxon>Fagales</taxon>
        <taxon>Fagaceae</taxon>
        <taxon>Quercus</taxon>
    </lineage>
</organism>
<evidence type="ECO:0000313" key="3">
    <source>
        <dbReference type="Proteomes" id="UP000237347"/>
    </source>
</evidence>
<name>A0AAW0KBZ2_QUESU</name>
<proteinExistence type="predicted"/>
<sequence length="37" mass="4109">MCKSCRPALLRIKYMLSGILVHSLVFAIAVGRNGQYV</sequence>
<keyword evidence="1" id="KW-0472">Membrane</keyword>
<keyword evidence="1" id="KW-1133">Transmembrane helix</keyword>
<evidence type="ECO:0000313" key="2">
    <source>
        <dbReference type="EMBL" id="KAK7836619.1"/>
    </source>
</evidence>
<keyword evidence="1" id="KW-0812">Transmembrane</keyword>
<feature type="transmembrane region" description="Helical" evidence="1">
    <location>
        <begin position="12"/>
        <end position="31"/>
    </location>
</feature>
<protein>
    <submittedName>
        <fullName evidence="2">Uncharacterized protein</fullName>
    </submittedName>
</protein>
<reference evidence="2 3" key="1">
    <citation type="journal article" date="2018" name="Sci. Data">
        <title>The draft genome sequence of cork oak.</title>
        <authorList>
            <person name="Ramos A.M."/>
            <person name="Usie A."/>
            <person name="Barbosa P."/>
            <person name="Barros P.M."/>
            <person name="Capote T."/>
            <person name="Chaves I."/>
            <person name="Simoes F."/>
            <person name="Abreu I."/>
            <person name="Carrasquinho I."/>
            <person name="Faro C."/>
            <person name="Guimaraes J.B."/>
            <person name="Mendonca D."/>
            <person name="Nobrega F."/>
            <person name="Rodrigues L."/>
            <person name="Saibo N.J.M."/>
            <person name="Varela M.C."/>
            <person name="Egas C."/>
            <person name="Matos J."/>
            <person name="Miguel C.M."/>
            <person name="Oliveira M.M."/>
            <person name="Ricardo C.P."/>
            <person name="Goncalves S."/>
        </authorList>
    </citation>
    <scope>NUCLEOTIDE SEQUENCE [LARGE SCALE GENOMIC DNA]</scope>
    <source>
        <strain evidence="3">cv. HL8</strain>
    </source>
</reference>
<gene>
    <name evidence="2" type="ORF">CFP56_022344</name>
</gene>
<dbReference type="EMBL" id="PKMF04000349">
    <property type="protein sequence ID" value="KAK7836619.1"/>
    <property type="molecule type" value="Genomic_DNA"/>
</dbReference>
<accession>A0AAW0KBZ2</accession>
<dbReference type="AlphaFoldDB" id="A0AAW0KBZ2"/>